<dbReference type="InterPro" id="IPR036938">
    <property type="entry name" value="PAP2/HPO_sf"/>
</dbReference>
<dbReference type="OrthoDB" id="8907274at2759"/>
<dbReference type="EMBL" id="VYZN01000015">
    <property type="protein sequence ID" value="KAE9538899.1"/>
    <property type="molecule type" value="Genomic_DNA"/>
</dbReference>
<dbReference type="GO" id="GO:0046839">
    <property type="term" value="P:phospholipid dephosphorylation"/>
    <property type="evidence" value="ECO:0007669"/>
    <property type="project" value="TreeGrafter"/>
</dbReference>
<evidence type="ECO:0000259" key="7">
    <source>
        <dbReference type="SMART" id="SM00014"/>
    </source>
</evidence>
<dbReference type="GO" id="GO:0006644">
    <property type="term" value="P:phospholipid metabolic process"/>
    <property type="evidence" value="ECO:0007669"/>
    <property type="project" value="InterPro"/>
</dbReference>
<evidence type="ECO:0000256" key="6">
    <source>
        <dbReference type="SAM" id="Phobius"/>
    </source>
</evidence>
<dbReference type="InterPro" id="IPR043216">
    <property type="entry name" value="PAP-like"/>
</dbReference>
<organism evidence="8 9">
    <name type="scientific">Aphis glycines</name>
    <name type="common">Soybean aphid</name>
    <dbReference type="NCBI Taxonomy" id="307491"/>
    <lineage>
        <taxon>Eukaryota</taxon>
        <taxon>Metazoa</taxon>
        <taxon>Ecdysozoa</taxon>
        <taxon>Arthropoda</taxon>
        <taxon>Hexapoda</taxon>
        <taxon>Insecta</taxon>
        <taxon>Pterygota</taxon>
        <taxon>Neoptera</taxon>
        <taxon>Paraneoptera</taxon>
        <taxon>Hemiptera</taxon>
        <taxon>Sternorrhyncha</taxon>
        <taxon>Aphidomorpha</taxon>
        <taxon>Aphidoidea</taxon>
        <taxon>Aphididae</taxon>
        <taxon>Aphidini</taxon>
        <taxon>Aphis</taxon>
        <taxon>Aphis</taxon>
    </lineage>
</organism>
<evidence type="ECO:0000256" key="4">
    <source>
        <dbReference type="ARBA" id="ARBA00022989"/>
    </source>
</evidence>
<comment type="similarity">
    <text evidence="2">Belongs to the PA-phosphatase related phosphoesterase family.</text>
</comment>
<feature type="transmembrane region" description="Helical" evidence="6">
    <location>
        <begin position="215"/>
        <end position="236"/>
    </location>
</feature>
<dbReference type="CDD" id="cd03384">
    <property type="entry name" value="PAP2_wunen"/>
    <property type="match status" value="1"/>
</dbReference>
<feature type="transmembrane region" description="Helical" evidence="6">
    <location>
        <begin position="316"/>
        <end position="334"/>
    </location>
</feature>
<dbReference type="AlphaFoldDB" id="A0A6G0TWF3"/>
<dbReference type="SMART" id="SM00014">
    <property type="entry name" value="acidPPc"/>
    <property type="match status" value="1"/>
</dbReference>
<name>A0A6G0TWF3_APHGL</name>
<evidence type="ECO:0000256" key="2">
    <source>
        <dbReference type="ARBA" id="ARBA00008816"/>
    </source>
</evidence>
<evidence type="ECO:0000256" key="3">
    <source>
        <dbReference type="ARBA" id="ARBA00022692"/>
    </source>
</evidence>
<dbReference type="Proteomes" id="UP000475862">
    <property type="component" value="Unassembled WGS sequence"/>
</dbReference>
<feature type="transmembrane region" description="Helical" evidence="6">
    <location>
        <begin position="242"/>
        <end position="264"/>
    </location>
</feature>
<evidence type="ECO:0000256" key="5">
    <source>
        <dbReference type="ARBA" id="ARBA00023136"/>
    </source>
</evidence>
<keyword evidence="4 6" id="KW-1133">Transmembrane helix</keyword>
<reference evidence="8 9" key="1">
    <citation type="submission" date="2019-08" db="EMBL/GenBank/DDBJ databases">
        <title>The genome of the soybean aphid Biotype 1, its phylome, world population structure and adaptation to the North American continent.</title>
        <authorList>
            <person name="Giordano R."/>
            <person name="Donthu R.K."/>
            <person name="Hernandez A.G."/>
            <person name="Wright C.L."/>
            <person name="Zimin A.V."/>
        </authorList>
    </citation>
    <scope>NUCLEOTIDE SEQUENCE [LARGE SCALE GENOMIC DNA]</scope>
    <source>
        <tissue evidence="8">Whole aphids</tissue>
    </source>
</reference>
<dbReference type="PANTHER" id="PTHR10165">
    <property type="entry name" value="LIPID PHOSPHATE PHOSPHATASE"/>
    <property type="match status" value="1"/>
</dbReference>
<evidence type="ECO:0000256" key="1">
    <source>
        <dbReference type="ARBA" id="ARBA00004141"/>
    </source>
</evidence>
<accession>A0A6G0TWF3</accession>
<dbReference type="PANTHER" id="PTHR10165:SF103">
    <property type="entry name" value="PHOSPHOLIPID PHOSPHATASE HOMOLOG 1.2 HOMOLOG"/>
    <property type="match status" value="1"/>
</dbReference>
<comment type="subcellular location">
    <subcellularLocation>
        <location evidence="1">Membrane</location>
        <topology evidence="1">Multi-pass membrane protein</topology>
    </subcellularLocation>
</comment>
<keyword evidence="9" id="KW-1185">Reference proteome</keyword>
<sequence length="368" mass="42723">MERKSQFVHLFKELFQYLISVKIKTYVPLFWHSDKSLILIAMGLVEFGTIPHLQSIGFSCGDPKISYKYKGDTVESHVLILVTLIIPYLAAMMTEYLAKEKNKFNSGRYEWFKESLRWYRQYILGLIFVFFITDVGKLLIGEPRPHFLDTCHPKEAKNCTNKYIDRYTCMNENESTYIIRDASKSFPSGHASISVYGSISLAWYLHNKCKSRSMLLMPVLQALCILWAMFCSLTRITDHRHHWWDVLAGSIIGIVITTYINGLFDRQKNDNKSHSTTETWSNETTDNGYFTAGRLLNVVPDDSTSNIKAIITKRQLININYFSTKMVCCIVAAITKMMPALMYFMNDLNNFLIIMMRYLEESSFYNIN</sequence>
<dbReference type="GO" id="GO:0005886">
    <property type="term" value="C:plasma membrane"/>
    <property type="evidence" value="ECO:0007669"/>
    <property type="project" value="TreeGrafter"/>
</dbReference>
<dbReference type="GO" id="GO:0007165">
    <property type="term" value="P:signal transduction"/>
    <property type="evidence" value="ECO:0007669"/>
    <property type="project" value="TreeGrafter"/>
</dbReference>
<dbReference type="Gene3D" id="1.20.144.10">
    <property type="entry name" value="Phosphatidic acid phosphatase type 2/haloperoxidase"/>
    <property type="match status" value="1"/>
</dbReference>
<comment type="caution">
    <text evidence="8">The sequence shown here is derived from an EMBL/GenBank/DDBJ whole genome shotgun (WGS) entry which is preliminary data.</text>
</comment>
<gene>
    <name evidence="8" type="ORF">AGLY_005481</name>
</gene>
<dbReference type="GO" id="GO:0008195">
    <property type="term" value="F:phosphatidate phosphatase activity"/>
    <property type="evidence" value="ECO:0007669"/>
    <property type="project" value="TreeGrafter"/>
</dbReference>
<dbReference type="InterPro" id="IPR000326">
    <property type="entry name" value="PAP2/HPO"/>
</dbReference>
<evidence type="ECO:0000313" key="9">
    <source>
        <dbReference type="Proteomes" id="UP000475862"/>
    </source>
</evidence>
<evidence type="ECO:0000313" key="8">
    <source>
        <dbReference type="EMBL" id="KAE9538899.1"/>
    </source>
</evidence>
<dbReference type="SUPFAM" id="SSF48317">
    <property type="entry name" value="Acid phosphatase/Vanadium-dependent haloperoxidase"/>
    <property type="match status" value="1"/>
</dbReference>
<dbReference type="Pfam" id="PF01569">
    <property type="entry name" value="PAP2"/>
    <property type="match status" value="1"/>
</dbReference>
<feature type="transmembrane region" description="Helical" evidence="6">
    <location>
        <begin position="118"/>
        <end position="140"/>
    </location>
</feature>
<keyword evidence="3 6" id="KW-0812">Transmembrane</keyword>
<feature type="transmembrane region" description="Helical" evidence="6">
    <location>
        <begin position="78"/>
        <end position="98"/>
    </location>
</feature>
<proteinExistence type="inferred from homology"/>
<protein>
    <recommendedName>
        <fullName evidence="7">Phosphatidic acid phosphatase type 2/haloperoxidase domain-containing protein</fullName>
    </recommendedName>
</protein>
<keyword evidence="5 6" id="KW-0472">Membrane</keyword>
<feature type="domain" description="Phosphatidic acid phosphatase type 2/haloperoxidase" evidence="7">
    <location>
        <begin position="119"/>
        <end position="261"/>
    </location>
</feature>